<dbReference type="EMBL" id="JAGTTL010000004">
    <property type="protein sequence ID" value="KAK6323760.1"/>
    <property type="molecule type" value="Genomic_DNA"/>
</dbReference>
<sequence>MVPGGQNSLLLQPLLSDTEFKVTVTPVYADGDGTGVSRMGRTYVLEISPSQNNGSHGSMNHLLRTPWHTPIYPVEQTTPGQCPLVILDPIDTLGCTLFINL</sequence>
<organism evidence="1 2">
    <name type="scientific">Coregonus suidteri</name>
    <dbReference type="NCBI Taxonomy" id="861788"/>
    <lineage>
        <taxon>Eukaryota</taxon>
        <taxon>Metazoa</taxon>
        <taxon>Chordata</taxon>
        <taxon>Craniata</taxon>
        <taxon>Vertebrata</taxon>
        <taxon>Euteleostomi</taxon>
        <taxon>Actinopterygii</taxon>
        <taxon>Neopterygii</taxon>
        <taxon>Teleostei</taxon>
        <taxon>Protacanthopterygii</taxon>
        <taxon>Salmoniformes</taxon>
        <taxon>Salmonidae</taxon>
        <taxon>Coregoninae</taxon>
        <taxon>Coregonus</taxon>
    </lineage>
</organism>
<reference evidence="1 2" key="1">
    <citation type="submission" date="2021-04" db="EMBL/GenBank/DDBJ databases">
        <authorList>
            <person name="De Guttry C."/>
            <person name="Zahm M."/>
            <person name="Klopp C."/>
            <person name="Cabau C."/>
            <person name="Louis A."/>
            <person name="Berthelot C."/>
            <person name="Parey E."/>
            <person name="Roest Crollius H."/>
            <person name="Montfort J."/>
            <person name="Robinson-Rechavi M."/>
            <person name="Bucao C."/>
            <person name="Bouchez O."/>
            <person name="Gislard M."/>
            <person name="Lluch J."/>
            <person name="Milhes M."/>
            <person name="Lampietro C."/>
            <person name="Lopez Roques C."/>
            <person name="Donnadieu C."/>
            <person name="Braasch I."/>
            <person name="Desvignes T."/>
            <person name="Postlethwait J."/>
            <person name="Bobe J."/>
            <person name="Wedekind C."/>
            <person name="Guiguen Y."/>
        </authorList>
    </citation>
    <scope>NUCLEOTIDE SEQUENCE [LARGE SCALE GENOMIC DNA]</scope>
    <source>
        <strain evidence="1">Cs_M1</strain>
        <tissue evidence="1">Blood</tissue>
    </source>
</reference>
<accession>A0AAN8M2X6</accession>
<keyword evidence="2" id="KW-1185">Reference proteome</keyword>
<evidence type="ECO:0000313" key="2">
    <source>
        <dbReference type="Proteomes" id="UP001356427"/>
    </source>
</evidence>
<protein>
    <submittedName>
        <fullName evidence="1">Uncharacterized protein</fullName>
    </submittedName>
</protein>
<dbReference type="Proteomes" id="UP001356427">
    <property type="component" value="Unassembled WGS sequence"/>
</dbReference>
<gene>
    <name evidence="1" type="ORF">J4Q44_G00060990</name>
</gene>
<name>A0AAN8M2X6_9TELE</name>
<proteinExistence type="predicted"/>
<evidence type="ECO:0000313" key="1">
    <source>
        <dbReference type="EMBL" id="KAK6323760.1"/>
    </source>
</evidence>
<comment type="caution">
    <text evidence="1">The sequence shown here is derived from an EMBL/GenBank/DDBJ whole genome shotgun (WGS) entry which is preliminary data.</text>
</comment>
<dbReference type="AlphaFoldDB" id="A0AAN8M2X6"/>